<dbReference type="InterPro" id="IPR018520">
    <property type="entry name" value="UPP_synth-like_CS"/>
</dbReference>
<feature type="binding site" evidence="2">
    <location>
        <begin position="22"/>
        <end position="25"/>
    </location>
    <ligand>
        <name>substrate</name>
    </ligand>
</feature>
<dbReference type="InterPro" id="IPR001441">
    <property type="entry name" value="UPP_synth-like"/>
</dbReference>
<dbReference type="RefSeq" id="WP_070236784.1">
    <property type="nucleotide sequence ID" value="NZ_CP017478.1"/>
</dbReference>
<dbReference type="NCBIfam" id="TIGR00055">
    <property type="entry name" value="uppS"/>
    <property type="match status" value="1"/>
</dbReference>
<comment type="cofactor">
    <cofactor evidence="2">
        <name>Mg(2+)</name>
        <dbReference type="ChEBI" id="CHEBI:18420"/>
    </cofactor>
    <text evidence="2">Binds 2 magnesium ions per subunit.</text>
</comment>
<dbReference type="Gene3D" id="3.40.1180.10">
    <property type="entry name" value="Decaprenyl diphosphate synthase-like"/>
    <property type="match status" value="1"/>
</dbReference>
<protein>
    <recommendedName>
        <fullName evidence="2">Isoprenyl transferase</fullName>
        <ecNumber evidence="2">2.5.1.-</ecNumber>
    </recommendedName>
</protein>
<dbReference type="GO" id="GO:0000287">
    <property type="term" value="F:magnesium ion binding"/>
    <property type="evidence" value="ECO:0007669"/>
    <property type="project" value="UniProtKB-UniRule"/>
</dbReference>
<keyword evidence="4" id="KW-1185">Reference proteome</keyword>
<dbReference type="Proteomes" id="UP000176050">
    <property type="component" value="Chromosome"/>
</dbReference>
<feature type="binding site" evidence="2">
    <location>
        <position position="34"/>
    </location>
    <ligand>
        <name>substrate</name>
    </ligand>
</feature>
<dbReference type="AlphaFoldDB" id="A0A1D8P7W6"/>
<dbReference type="GO" id="GO:0045547">
    <property type="term" value="F:ditrans,polycis-polyprenyl diphosphate synthase [(2E,6E)-farnesyl diphosphate specific] activity"/>
    <property type="evidence" value="ECO:0007669"/>
    <property type="project" value="TreeGrafter"/>
</dbReference>
<dbReference type="InterPro" id="IPR036424">
    <property type="entry name" value="UPP_synth-like_sf"/>
</dbReference>
<comment type="similarity">
    <text evidence="2">Belongs to the UPP synthase family.</text>
</comment>
<feature type="binding site" evidence="2">
    <location>
        <begin position="66"/>
        <end position="68"/>
    </location>
    <ligand>
        <name>substrate</name>
    </ligand>
</feature>
<dbReference type="EC" id="2.5.1.-" evidence="2"/>
<evidence type="ECO:0000313" key="3">
    <source>
        <dbReference type="EMBL" id="AOW20641.1"/>
    </source>
</evidence>
<dbReference type="PANTHER" id="PTHR10291">
    <property type="entry name" value="DEHYDRODOLICHYL DIPHOSPHATE SYNTHASE FAMILY MEMBER"/>
    <property type="match status" value="1"/>
</dbReference>
<evidence type="ECO:0000256" key="1">
    <source>
        <dbReference type="ARBA" id="ARBA00022679"/>
    </source>
</evidence>
<feature type="active site" evidence="2">
    <location>
        <position position="21"/>
    </location>
</feature>
<dbReference type="HAMAP" id="MF_01139">
    <property type="entry name" value="ISPT"/>
    <property type="match status" value="1"/>
</dbReference>
<feature type="binding site" evidence="2">
    <location>
        <position position="21"/>
    </location>
    <ligand>
        <name>Mg(2+)</name>
        <dbReference type="ChEBI" id="CHEBI:18420"/>
    </ligand>
</feature>
<keyword evidence="1 2" id="KW-0808">Transferase</keyword>
<sequence length="251" mass="28615">MDLLSQINSEKVPHHVAVIMDGNGRWAKQKGKPRVFGHKNGVKAVRETINAAGNAGVKALTLYAFSTENWNRPKAEVKTLMGLLLTSLKKEAKELIKNNIKLQVIGNHENIPTSVLNGLNKVIEQTKNNDALTLTIALSYGSREEIVNSFKNISKKIVNKQLEIEEIDENIINNHLYTFTLPDVDLMIRTSGEKRISNFLLWQIAYAELHFTNVLWPDFTKNDFYNAILEYQNRERRFGKTGEQIEKPNEI</sequence>
<name>A0A1D8P7W6_9FLAO</name>
<feature type="active site" description="Proton acceptor" evidence="2">
    <location>
        <position position="69"/>
    </location>
</feature>
<feature type="binding site" evidence="2">
    <location>
        <begin position="195"/>
        <end position="197"/>
    </location>
    <ligand>
        <name>substrate</name>
    </ligand>
</feature>
<comment type="subunit">
    <text evidence="2">Homodimer.</text>
</comment>
<evidence type="ECO:0000256" key="2">
    <source>
        <dbReference type="HAMAP-Rule" id="MF_01139"/>
    </source>
</evidence>
<dbReference type="SUPFAM" id="SSF64005">
    <property type="entry name" value="Undecaprenyl diphosphate synthase"/>
    <property type="match status" value="1"/>
</dbReference>
<feature type="binding site" evidence="2">
    <location>
        <position position="72"/>
    </location>
    <ligand>
        <name>substrate</name>
    </ligand>
</feature>
<dbReference type="STRING" id="1850246.LPB138_08110"/>
<dbReference type="OrthoDB" id="4191603at2"/>
<dbReference type="NCBIfam" id="NF011405">
    <property type="entry name" value="PRK14830.1"/>
    <property type="match status" value="1"/>
</dbReference>
<feature type="binding site" evidence="2">
    <location>
        <position position="208"/>
    </location>
    <ligand>
        <name>Mg(2+)</name>
        <dbReference type="ChEBI" id="CHEBI:18420"/>
    </ligand>
</feature>
<dbReference type="PROSITE" id="PS01066">
    <property type="entry name" value="UPP_SYNTHASE"/>
    <property type="match status" value="1"/>
</dbReference>
<evidence type="ECO:0000313" key="4">
    <source>
        <dbReference type="Proteomes" id="UP000176050"/>
    </source>
</evidence>
<keyword evidence="2" id="KW-0460">Magnesium</keyword>
<organism evidence="3 4">
    <name type="scientific">Urechidicola croceus</name>
    <dbReference type="NCBI Taxonomy" id="1850246"/>
    <lineage>
        <taxon>Bacteria</taxon>
        <taxon>Pseudomonadati</taxon>
        <taxon>Bacteroidota</taxon>
        <taxon>Flavobacteriia</taxon>
        <taxon>Flavobacteriales</taxon>
        <taxon>Flavobacteriaceae</taxon>
        <taxon>Urechidicola</taxon>
    </lineage>
</organism>
<dbReference type="GO" id="GO:0016094">
    <property type="term" value="P:polyprenol biosynthetic process"/>
    <property type="evidence" value="ECO:0007669"/>
    <property type="project" value="TreeGrafter"/>
</dbReference>
<feature type="binding site" evidence="2">
    <location>
        <position position="26"/>
    </location>
    <ligand>
        <name>substrate</name>
    </ligand>
</feature>
<dbReference type="KEGG" id="lul:LPB138_08110"/>
<accession>A0A1D8P7W6</accession>
<dbReference type="PANTHER" id="PTHR10291:SF0">
    <property type="entry name" value="DEHYDRODOLICHYL DIPHOSPHATE SYNTHASE 2"/>
    <property type="match status" value="1"/>
</dbReference>
<feature type="binding site" evidence="2">
    <location>
        <position position="38"/>
    </location>
    <ligand>
        <name>substrate</name>
    </ligand>
</feature>
<reference evidence="3 4" key="1">
    <citation type="submission" date="2016-10" db="EMBL/GenBank/DDBJ databases">
        <title>Lutibacter sp. LPB0138, isolated from marine gastropod.</title>
        <authorList>
            <person name="Kim E."/>
            <person name="Yi H."/>
        </authorList>
    </citation>
    <scope>NUCLEOTIDE SEQUENCE [LARGE SCALE GENOMIC DNA]</scope>
    <source>
        <strain evidence="3 4">LPB0138</strain>
    </source>
</reference>
<dbReference type="EMBL" id="CP017478">
    <property type="protein sequence ID" value="AOW20641.1"/>
    <property type="molecule type" value="Genomic_DNA"/>
</dbReference>
<dbReference type="Pfam" id="PF01255">
    <property type="entry name" value="Prenyltransf"/>
    <property type="match status" value="1"/>
</dbReference>
<feature type="binding site" evidence="2">
    <location>
        <position position="70"/>
    </location>
    <ligand>
        <name>substrate</name>
    </ligand>
</feature>
<keyword evidence="2" id="KW-0479">Metal-binding</keyword>
<gene>
    <name evidence="3" type="ORF">LPB138_08110</name>
</gene>
<comment type="function">
    <text evidence="2">Catalyzes the condensation of isopentenyl diphosphate (IPP) with allylic pyrophosphates generating different type of terpenoids.</text>
</comment>
<dbReference type="CDD" id="cd00475">
    <property type="entry name" value="Cis_IPPS"/>
    <property type="match status" value="1"/>
</dbReference>
<proteinExistence type="inferred from homology"/>
<dbReference type="FunFam" id="3.40.1180.10:FF:000001">
    <property type="entry name" value="(2E,6E)-farnesyl-diphosphate-specific ditrans,polycis-undecaprenyl-diphosphate synthase"/>
    <property type="match status" value="1"/>
</dbReference>
<feature type="binding site" evidence="2">
    <location>
        <position position="189"/>
    </location>
    <ligand>
        <name>substrate</name>
    </ligand>
</feature>